<accession>A0A3D9H5J1</accession>
<reference evidence="2 3" key="1">
    <citation type="submission" date="2018-07" db="EMBL/GenBank/DDBJ databases">
        <title>Genomic Encyclopedia of Type Strains, Phase III (KMG-III): the genomes of soil and plant-associated and newly described type strains.</title>
        <authorList>
            <person name="Whitman W."/>
        </authorList>
    </citation>
    <scope>NUCLEOTIDE SEQUENCE [LARGE SCALE GENOMIC DNA]</scope>
    <source>
        <strain evidence="2 3">CECT 8487</strain>
    </source>
</reference>
<dbReference type="EMBL" id="QRDX01000010">
    <property type="protein sequence ID" value="RED44699.1"/>
    <property type="molecule type" value="Genomic_DNA"/>
</dbReference>
<organism evidence="2 3">
    <name type="scientific">Seonamhaeicola aphaedonensis</name>
    <dbReference type="NCBI Taxonomy" id="1461338"/>
    <lineage>
        <taxon>Bacteria</taxon>
        <taxon>Pseudomonadati</taxon>
        <taxon>Bacteroidota</taxon>
        <taxon>Flavobacteriia</taxon>
        <taxon>Flavobacteriales</taxon>
        <taxon>Flavobacteriaceae</taxon>
    </lineage>
</organism>
<evidence type="ECO:0000313" key="2">
    <source>
        <dbReference type="EMBL" id="RED44699.1"/>
    </source>
</evidence>
<dbReference type="Pfam" id="PF07661">
    <property type="entry name" value="MORN_2"/>
    <property type="match status" value="2"/>
</dbReference>
<protein>
    <submittedName>
        <fullName evidence="2">MORN repeat protein</fullName>
    </submittedName>
</protein>
<sequence length="263" mass="30919">MRTSFILIAIVICLAFNTDVQKRIVRQNGFDTECYISSKKLNRFDANKTYFWFKSGGIHQSLGNVGGSVLHESYQKYYRSNQLAEKGTFIFGLKTGVWKIWNENGQLLLEEHWNEGLRNGKSITYDNKGKLAAIGNYRNNTKVGRWINYKTKDTTYHKKDSIYTEKPRSIIHELLRKKDSLEKAGIKHEKLLKKRNDSIKKAKIKSKKRYLKRQDSIQKSQKILDRRLEKIQDSINRANKKQNRATEENSDKGFFKKLFKKEQ</sequence>
<comment type="caution">
    <text evidence="2">The sequence shown here is derived from an EMBL/GenBank/DDBJ whole genome shotgun (WGS) entry which is preliminary data.</text>
</comment>
<keyword evidence="3" id="KW-1185">Reference proteome</keyword>
<proteinExistence type="predicted"/>
<dbReference type="AlphaFoldDB" id="A0A3D9H5J1"/>
<feature type="coiled-coil region" evidence="1">
    <location>
        <begin position="221"/>
        <end position="248"/>
    </location>
</feature>
<dbReference type="RefSeq" id="WP_116525096.1">
    <property type="nucleotide sequence ID" value="NZ_QRDX01000010.1"/>
</dbReference>
<dbReference type="OrthoDB" id="703600at2"/>
<dbReference type="InterPro" id="IPR011652">
    <property type="entry name" value="MORN_2"/>
</dbReference>
<dbReference type="SUPFAM" id="SSF82185">
    <property type="entry name" value="Histone H3 K4-specific methyltransferase SET7/9 N-terminal domain"/>
    <property type="match status" value="1"/>
</dbReference>
<gene>
    <name evidence="2" type="ORF">DFQ02_1101</name>
</gene>
<dbReference type="Gene3D" id="3.90.930.1">
    <property type="match status" value="1"/>
</dbReference>
<name>A0A3D9H5J1_9FLAO</name>
<evidence type="ECO:0000313" key="3">
    <source>
        <dbReference type="Proteomes" id="UP000256629"/>
    </source>
</evidence>
<keyword evidence="1" id="KW-0175">Coiled coil</keyword>
<evidence type="ECO:0000256" key="1">
    <source>
        <dbReference type="SAM" id="Coils"/>
    </source>
</evidence>
<dbReference type="Proteomes" id="UP000256629">
    <property type="component" value="Unassembled WGS sequence"/>
</dbReference>